<proteinExistence type="predicted"/>
<name>A0A9J6DV41_RHIMP</name>
<accession>A0A9J6DV41</accession>
<comment type="caution">
    <text evidence="2">The sequence shown here is derived from an EMBL/GenBank/DDBJ whole genome shotgun (WGS) entry which is preliminary data.</text>
</comment>
<sequence length="346" mass="36148">MLPASPVEGYHSRRASVSEEVVLPENSPPLSVMALDRRRLIPSASSAAAQRRVAASLAPESGPCGATIDSPPDPPRGFRPWILAPPALRQQYSSLPPPPPSAGGHQARQQQRPHAARQCTTERRTAGRPVAPPPAAGLSSSGSESPDEEEEVDDDEEDEEENRSDATFTGSELALARDSTLVLQSRRIPAIPPRNLSMGRTGGGGGRPPAATAPQSMLAQDQDPAEYEPTSCLARTPSGSLFIPSDLTKGPGSPQSKTDFRTSNIIQDETKTNPDRLGYGGAATGWCGRRHAAPQPRAAPTGTGPPLPSLADAPPQDALVADVPGSAPPSQPSSSVRLWSSLSSTS</sequence>
<keyword evidence="3" id="KW-1185">Reference proteome</keyword>
<feature type="region of interest" description="Disordered" evidence="1">
    <location>
        <begin position="1"/>
        <end position="27"/>
    </location>
</feature>
<feature type="compositionally biased region" description="Low complexity" evidence="1">
    <location>
        <begin position="332"/>
        <end position="346"/>
    </location>
</feature>
<dbReference type="Proteomes" id="UP000821866">
    <property type="component" value="Unassembled WGS sequence"/>
</dbReference>
<evidence type="ECO:0000313" key="3">
    <source>
        <dbReference type="Proteomes" id="UP000821866"/>
    </source>
</evidence>
<feature type="region of interest" description="Disordered" evidence="1">
    <location>
        <begin position="44"/>
        <end position="346"/>
    </location>
</feature>
<feature type="compositionally biased region" description="Low complexity" evidence="1">
    <location>
        <begin position="44"/>
        <end position="58"/>
    </location>
</feature>
<organism evidence="2 3">
    <name type="scientific">Rhipicephalus microplus</name>
    <name type="common">Cattle tick</name>
    <name type="synonym">Boophilus microplus</name>
    <dbReference type="NCBI Taxonomy" id="6941"/>
    <lineage>
        <taxon>Eukaryota</taxon>
        <taxon>Metazoa</taxon>
        <taxon>Ecdysozoa</taxon>
        <taxon>Arthropoda</taxon>
        <taxon>Chelicerata</taxon>
        <taxon>Arachnida</taxon>
        <taxon>Acari</taxon>
        <taxon>Parasitiformes</taxon>
        <taxon>Ixodida</taxon>
        <taxon>Ixodoidea</taxon>
        <taxon>Ixodidae</taxon>
        <taxon>Rhipicephalinae</taxon>
        <taxon>Rhipicephalus</taxon>
        <taxon>Boophilus</taxon>
    </lineage>
</organism>
<dbReference type="AlphaFoldDB" id="A0A9J6DV41"/>
<reference evidence="2" key="1">
    <citation type="journal article" date="2020" name="Cell">
        <title>Large-Scale Comparative Analyses of Tick Genomes Elucidate Their Genetic Diversity and Vector Capacities.</title>
        <authorList>
            <consortium name="Tick Genome and Microbiome Consortium (TIGMIC)"/>
            <person name="Jia N."/>
            <person name="Wang J."/>
            <person name="Shi W."/>
            <person name="Du L."/>
            <person name="Sun Y."/>
            <person name="Zhan W."/>
            <person name="Jiang J.F."/>
            <person name="Wang Q."/>
            <person name="Zhang B."/>
            <person name="Ji P."/>
            <person name="Bell-Sakyi L."/>
            <person name="Cui X.M."/>
            <person name="Yuan T.T."/>
            <person name="Jiang B.G."/>
            <person name="Yang W.F."/>
            <person name="Lam T.T."/>
            <person name="Chang Q.C."/>
            <person name="Ding S.J."/>
            <person name="Wang X.J."/>
            <person name="Zhu J.G."/>
            <person name="Ruan X.D."/>
            <person name="Zhao L."/>
            <person name="Wei J.T."/>
            <person name="Ye R.Z."/>
            <person name="Que T.C."/>
            <person name="Du C.H."/>
            <person name="Zhou Y.H."/>
            <person name="Cheng J.X."/>
            <person name="Dai P.F."/>
            <person name="Guo W.B."/>
            <person name="Han X.H."/>
            <person name="Huang E.J."/>
            <person name="Li L.F."/>
            <person name="Wei W."/>
            <person name="Gao Y.C."/>
            <person name="Liu J.Z."/>
            <person name="Shao H.Z."/>
            <person name="Wang X."/>
            <person name="Wang C.C."/>
            <person name="Yang T.C."/>
            <person name="Huo Q.B."/>
            <person name="Li W."/>
            <person name="Chen H.Y."/>
            <person name="Chen S.E."/>
            <person name="Zhou L.G."/>
            <person name="Ni X.B."/>
            <person name="Tian J.H."/>
            <person name="Sheng Y."/>
            <person name="Liu T."/>
            <person name="Pan Y.S."/>
            <person name="Xia L.Y."/>
            <person name="Li J."/>
            <person name="Zhao F."/>
            <person name="Cao W.C."/>
        </authorList>
    </citation>
    <scope>NUCLEOTIDE SEQUENCE</scope>
    <source>
        <strain evidence="2">Rmic-2018</strain>
    </source>
</reference>
<protein>
    <submittedName>
        <fullName evidence="2">Uncharacterized protein</fullName>
    </submittedName>
</protein>
<feature type="compositionally biased region" description="Acidic residues" evidence="1">
    <location>
        <begin position="145"/>
        <end position="162"/>
    </location>
</feature>
<feature type="compositionally biased region" description="Polar residues" evidence="1">
    <location>
        <begin position="253"/>
        <end position="267"/>
    </location>
</feature>
<reference evidence="2" key="2">
    <citation type="submission" date="2021-09" db="EMBL/GenBank/DDBJ databases">
        <authorList>
            <person name="Jia N."/>
            <person name="Wang J."/>
            <person name="Shi W."/>
            <person name="Du L."/>
            <person name="Sun Y."/>
            <person name="Zhan W."/>
            <person name="Jiang J."/>
            <person name="Wang Q."/>
            <person name="Zhang B."/>
            <person name="Ji P."/>
            <person name="Sakyi L.B."/>
            <person name="Cui X."/>
            <person name="Yuan T."/>
            <person name="Jiang B."/>
            <person name="Yang W."/>
            <person name="Lam T.T.-Y."/>
            <person name="Chang Q."/>
            <person name="Ding S."/>
            <person name="Wang X."/>
            <person name="Zhu J."/>
            <person name="Ruan X."/>
            <person name="Zhao L."/>
            <person name="Wei J."/>
            <person name="Que T."/>
            <person name="Du C."/>
            <person name="Cheng J."/>
            <person name="Dai P."/>
            <person name="Han X."/>
            <person name="Huang E."/>
            <person name="Gao Y."/>
            <person name="Liu J."/>
            <person name="Shao H."/>
            <person name="Ye R."/>
            <person name="Li L."/>
            <person name="Wei W."/>
            <person name="Wang X."/>
            <person name="Wang C."/>
            <person name="Huo Q."/>
            <person name="Li W."/>
            <person name="Guo W."/>
            <person name="Chen H."/>
            <person name="Chen S."/>
            <person name="Zhou L."/>
            <person name="Zhou L."/>
            <person name="Ni X."/>
            <person name="Tian J."/>
            <person name="Zhou Y."/>
            <person name="Sheng Y."/>
            <person name="Liu T."/>
            <person name="Pan Y."/>
            <person name="Xia L."/>
            <person name="Li J."/>
            <person name="Zhao F."/>
            <person name="Cao W."/>
        </authorList>
    </citation>
    <scope>NUCLEOTIDE SEQUENCE</scope>
    <source>
        <strain evidence="2">Rmic-2018</strain>
        <tissue evidence="2">Larvae</tissue>
    </source>
</reference>
<dbReference type="EMBL" id="JABSTU010000007">
    <property type="protein sequence ID" value="KAH8025722.1"/>
    <property type="molecule type" value="Genomic_DNA"/>
</dbReference>
<evidence type="ECO:0000313" key="2">
    <source>
        <dbReference type="EMBL" id="KAH8025722.1"/>
    </source>
</evidence>
<feature type="compositionally biased region" description="Low complexity" evidence="1">
    <location>
        <begin position="102"/>
        <end position="118"/>
    </location>
</feature>
<evidence type="ECO:0000256" key="1">
    <source>
        <dbReference type="SAM" id="MobiDB-lite"/>
    </source>
</evidence>
<gene>
    <name evidence="2" type="ORF">HPB51_010806</name>
</gene>